<reference evidence="4 5" key="1">
    <citation type="submission" date="2020-08" db="EMBL/GenBank/DDBJ databases">
        <title>Paraeoetvoesia sp. YC-7-48 draft genome sequence.</title>
        <authorList>
            <person name="Yao L."/>
        </authorList>
    </citation>
    <scope>NUCLEOTIDE SEQUENCE [LARGE SCALE GENOMIC DNA]</scope>
    <source>
        <strain evidence="5">YC-7-48</strain>
    </source>
</reference>
<dbReference type="SUPFAM" id="SSF55811">
    <property type="entry name" value="Nudix"/>
    <property type="match status" value="1"/>
</dbReference>
<dbReference type="Proteomes" id="UP000545386">
    <property type="component" value="Unassembled WGS sequence"/>
</dbReference>
<dbReference type="RefSeq" id="WP_185779690.1">
    <property type="nucleotide sequence ID" value="NZ_JACJUU010000005.1"/>
</dbReference>
<dbReference type="Pfam" id="PF00293">
    <property type="entry name" value="NUDIX"/>
    <property type="match status" value="1"/>
</dbReference>
<feature type="domain" description="Nudix hydrolase" evidence="3">
    <location>
        <begin position="125"/>
        <end position="265"/>
    </location>
</feature>
<keyword evidence="5" id="KW-1185">Reference proteome</keyword>
<dbReference type="InterPro" id="IPR020084">
    <property type="entry name" value="NUDIX_hydrolase_CS"/>
</dbReference>
<dbReference type="InterPro" id="IPR015797">
    <property type="entry name" value="NUDIX_hydrolase-like_dom_sf"/>
</dbReference>
<keyword evidence="2" id="KW-0378">Hydrolase</keyword>
<evidence type="ECO:0000259" key="3">
    <source>
        <dbReference type="PROSITE" id="PS51462"/>
    </source>
</evidence>
<evidence type="ECO:0000256" key="1">
    <source>
        <dbReference type="ARBA" id="ARBA00001946"/>
    </source>
</evidence>
<dbReference type="GO" id="GO:0016787">
    <property type="term" value="F:hydrolase activity"/>
    <property type="evidence" value="ECO:0007669"/>
    <property type="project" value="UniProtKB-KW"/>
</dbReference>
<organism evidence="4 5">
    <name type="scientific">Pusillimonas minor</name>
    <dbReference type="NCBI Taxonomy" id="2697024"/>
    <lineage>
        <taxon>Bacteria</taxon>
        <taxon>Pseudomonadati</taxon>
        <taxon>Pseudomonadota</taxon>
        <taxon>Betaproteobacteria</taxon>
        <taxon>Burkholderiales</taxon>
        <taxon>Alcaligenaceae</taxon>
        <taxon>Pusillimonas</taxon>
    </lineage>
</organism>
<dbReference type="EMBL" id="JACJUU010000005">
    <property type="protein sequence ID" value="MBC2769986.1"/>
    <property type="molecule type" value="Genomic_DNA"/>
</dbReference>
<gene>
    <name evidence="4" type="ORF">GTU67_08700</name>
</gene>
<comment type="cofactor">
    <cofactor evidence="1">
        <name>Mg(2+)</name>
        <dbReference type="ChEBI" id="CHEBI:18420"/>
    </cofactor>
</comment>
<evidence type="ECO:0000313" key="4">
    <source>
        <dbReference type="EMBL" id="MBC2769986.1"/>
    </source>
</evidence>
<dbReference type="Gene3D" id="3.90.79.10">
    <property type="entry name" value="Nucleoside Triphosphate Pyrophosphohydrolase"/>
    <property type="match status" value="1"/>
</dbReference>
<evidence type="ECO:0000256" key="2">
    <source>
        <dbReference type="ARBA" id="ARBA00022801"/>
    </source>
</evidence>
<accession>A0A842HP44</accession>
<dbReference type="PROSITE" id="PS51462">
    <property type="entry name" value="NUDIX"/>
    <property type="match status" value="1"/>
</dbReference>
<name>A0A842HP44_9BURK</name>
<dbReference type="CDD" id="cd03676">
    <property type="entry name" value="NUDIX_Tnr3_like"/>
    <property type="match status" value="1"/>
</dbReference>
<proteinExistence type="predicted"/>
<sequence length="273" mass="29375">MNLTPSSSFLAALTTRFQALQQRIQQLPPAGARPLTVAGRVSGWVTARATLALAGLPGVAITPEAVHIHALAARGLPLNQVLETVAHTLKDAGCLRGWRNELLDVVGEGQVLGVIERAALRPLGLLTRAVHLNAWTPDGRLWVARRSATKTTDPDMLDTLVGGLAGAGESLDTALLRESYEEAGLAPQVLGGRTPVRVITRMNRHLPEGYQVEDALVSECVLDAEVRPVNQDGEVSEIMALDIEDVWARILADEFTLEAELVVLDSLMARLRT</sequence>
<evidence type="ECO:0000313" key="5">
    <source>
        <dbReference type="Proteomes" id="UP000545386"/>
    </source>
</evidence>
<dbReference type="PROSITE" id="PS00893">
    <property type="entry name" value="NUDIX_BOX"/>
    <property type="match status" value="1"/>
</dbReference>
<comment type="caution">
    <text evidence="4">The sequence shown here is derived from an EMBL/GenBank/DDBJ whole genome shotgun (WGS) entry which is preliminary data.</text>
</comment>
<dbReference type="AlphaFoldDB" id="A0A842HP44"/>
<dbReference type="InterPro" id="IPR000086">
    <property type="entry name" value="NUDIX_hydrolase_dom"/>
</dbReference>
<protein>
    <submittedName>
        <fullName evidence="4">DUF4743 domain-containing protein</fullName>
    </submittedName>
</protein>